<feature type="region of interest" description="Disordered" evidence="1">
    <location>
        <begin position="232"/>
        <end position="277"/>
    </location>
</feature>
<dbReference type="OrthoDB" id="4815524at2759"/>
<dbReference type="GO" id="GO:0006355">
    <property type="term" value="P:regulation of DNA-templated transcription"/>
    <property type="evidence" value="ECO:0007669"/>
    <property type="project" value="InterPro"/>
</dbReference>
<dbReference type="Proteomes" id="UP000544331">
    <property type="component" value="Unassembled WGS sequence"/>
</dbReference>
<evidence type="ECO:0000313" key="4">
    <source>
        <dbReference type="Proteomes" id="UP000544331"/>
    </source>
</evidence>
<dbReference type="Pfam" id="PF10551">
    <property type="entry name" value="MULE"/>
    <property type="match status" value="1"/>
</dbReference>
<reference evidence="3 4" key="1">
    <citation type="submission" date="2020-05" db="EMBL/GenBank/DDBJ databases">
        <title>Identification and distribution of gene clusters putatively required for synthesis of sphingolipid metabolism inhibitors in phylogenetically diverse species of the filamentous fungus Fusarium.</title>
        <authorList>
            <person name="Kim H.-S."/>
            <person name="Busman M."/>
            <person name="Brown D.W."/>
            <person name="Divon H."/>
            <person name="Uhlig S."/>
            <person name="Proctor R.H."/>
        </authorList>
    </citation>
    <scope>NUCLEOTIDE SEQUENCE [LARGE SCALE GENOMIC DNA]</scope>
    <source>
        <strain evidence="3 4">NRRL 66235</strain>
    </source>
</reference>
<organism evidence="3 4">
    <name type="scientific">Fusarium mundagurra</name>
    <dbReference type="NCBI Taxonomy" id="1567541"/>
    <lineage>
        <taxon>Eukaryota</taxon>
        <taxon>Fungi</taxon>
        <taxon>Dikarya</taxon>
        <taxon>Ascomycota</taxon>
        <taxon>Pezizomycotina</taxon>
        <taxon>Sordariomycetes</taxon>
        <taxon>Hypocreomycetidae</taxon>
        <taxon>Hypocreales</taxon>
        <taxon>Nectriaceae</taxon>
        <taxon>Fusarium</taxon>
        <taxon>Fusarium fujikuroi species complex</taxon>
    </lineage>
</organism>
<evidence type="ECO:0000313" key="3">
    <source>
        <dbReference type="EMBL" id="KAF5696815.1"/>
    </source>
</evidence>
<keyword evidence="4" id="KW-1185">Reference proteome</keyword>
<evidence type="ECO:0000256" key="1">
    <source>
        <dbReference type="SAM" id="MobiDB-lite"/>
    </source>
</evidence>
<name>A0A8H5XMW8_9HYPO</name>
<dbReference type="InterPro" id="IPR018289">
    <property type="entry name" value="MULE_transposase_dom"/>
</dbReference>
<comment type="caution">
    <text evidence="3">The sequence shown here is derived from an EMBL/GenBank/DDBJ whole genome shotgun (WGS) entry which is preliminary data.</text>
</comment>
<protein>
    <submittedName>
        <fullName evidence="3">MULE transposase domain-containing protein</fullName>
    </submittedName>
</protein>
<feature type="region of interest" description="Disordered" evidence="1">
    <location>
        <begin position="305"/>
        <end position="368"/>
    </location>
</feature>
<feature type="compositionally biased region" description="Basic and acidic residues" evidence="1">
    <location>
        <begin position="322"/>
        <end position="337"/>
    </location>
</feature>
<proteinExistence type="predicted"/>
<dbReference type="EMBL" id="JAAOAN010001125">
    <property type="protein sequence ID" value="KAF5696815.1"/>
    <property type="molecule type" value="Genomic_DNA"/>
</dbReference>
<dbReference type="PANTHER" id="PTHR31669">
    <property type="entry name" value="PROTEIN FAR1-RELATED SEQUENCE 10-RELATED"/>
    <property type="match status" value="1"/>
</dbReference>
<dbReference type="AlphaFoldDB" id="A0A8H5XMW8"/>
<evidence type="ECO:0000259" key="2">
    <source>
        <dbReference type="Pfam" id="PF10551"/>
    </source>
</evidence>
<dbReference type="PANTHER" id="PTHR31669:SF251">
    <property type="entry name" value="PROTEIN FAR1-RELATED SEQUENCE"/>
    <property type="match status" value="1"/>
</dbReference>
<gene>
    <name evidence="3" type="ORF">FMUND_15591</name>
</gene>
<dbReference type="InterPro" id="IPR031052">
    <property type="entry name" value="FHY3/FAR1"/>
</dbReference>
<feature type="domain" description="MULE transposase" evidence="2">
    <location>
        <begin position="1"/>
        <end position="84"/>
    </location>
</feature>
<feature type="compositionally biased region" description="Polar residues" evidence="1">
    <location>
        <begin position="264"/>
        <end position="277"/>
    </location>
</feature>
<accession>A0A8H5XMW8</accession>
<sequence>MPLVTVVAVSSEKTSMPICYGLLNNEQVASFEWFLKQVSRFQRAGIISPPEVVITDKDDQLRNAIRQIFPNTQLQLCVFHINSNVVLYIKKWWKKANGSLDSDMDDDQDNADAADVQELERGNTKVKDMKNAKLGPLLKRVLNTRAAGKYHYSEPVLGKIMAWPVALNCHSLGIKPAGRDPQAYGIKRGLQEDVATLLLELALQDEPLKKEHLDPFWHIKRFRDIDDPLLQIKRPPMGIPKGRPRNSEPFGNERAIPEQEFAPQGSTRSGVQRSARRNYSQFELGPTLDEEDAADLHDQQLRRKRRKVAVSVTTQASRQQVKRQEDTNKPIEQHIALEVEENPEIPESSPAKETGKEKVGDSITVVMD</sequence>